<protein>
    <submittedName>
        <fullName evidence="2 3">Uncharacterized protein</fullName>
    </submittedName>
</protein>
<reference evidence="3" key="5">
    <citation type="submission" date="2015-06" db="UniProtKB">
        <authorList>
            <consortium name="EnsemblFungi"/>
        </authorList>
    </citation>
    <scope>IDENTIFICATION</scope>
    <source>
        <strain evidence="3">ATCC 64411</strain>
    </source>
</reference>
<reference evidence="2" key="2">
    <citation type="submission" date="2010-05" db="EMBL/GenBank/DDBJ databases">
        <title>The Genome Sequence of Magnaporthe poae strain ATCC 64411.</title>
        <authorList>
            <consortium name="The Broad Institute Genome Sequencing Platform"/>
            <consortium name="Broad Institute Genome Sequencing Center for Infectious Disease"/>
            <person name="Ma L.-J."/>
            <person name="Dead R."/>
            <person name="Young S."/>
            <person name="Zeng Q."/>
            <person name="Koehrsen M."/>
            <person name="Alvarado L."/>
            <person name="Berlin A."/>
            <person name="Chapman S.B."/>
            <person name="Chen Z."/>
            <person name="Freedman E."/>
            <person name="Gellesch M."/>
            <person name="Goldberg J."/>
            <person name="Griggs A."/>
            <person name="Gujja S."/>
            <person name="Heilman E.R."/>
            <person name="Heiman D."/>
            <person name="Hepburn T."/>
            <person name="Howarth C."/>
            <person name="Jen D."/>
            <person name="Larson L."/>
            <person name="Mehta T."/>
            <person name="Neiman D."/>
            <person name="Pearson M."/>
            <person name="Roberts A."/>
            <person name="Saif S."/>
            <person name="Shea T."/>
            <person name="Shenoy N."/>
            <person name="Sisk P."/>
            <person name="Stolte C."/>
            <person name="Sykes S."/>
            <person name="Walk T."/>
            <person name="White J."/>
            <person name="Yandava C."/>
            <person name="Haas B."/>
            <person name="Nusbaum C."/>
            <person name="Birren B."/>
        </authorList>
    </citation>
    <scope>NUCLEOTIDE SEQUENCE</scope>
    <source>
        <strain evidence="2">ATCC 64411</strain>
    </source>
</reference>
<dbReference type="eggNOG" id="ENOG502RN9R">
    <property type="taxonomic scope" value="Eukaryota"/>
</dbReference>
<feature type="region of interest" description="Disordered" evidence="1">
    <location>
        <begin position="20"/>
        <end position="82"/>
    </location>
</feature>
<dbReference type="AlphaFoldDB" id="A0A0C4DQH9"/>
<proteinExistence type="predicted"/>
<evidence type="ECO:0000313" key="3">
    <source>
        <dbReference type="EnsemblFungi" id="MAPG_02122T0"/>
    </source>
</evidence>
<evidence type="ECO:0000313" key="4">
    <source>
        <dbReference type="Proteomes" id="UP000011715"/>
    </source>
</evidence>
<name>A0A0C4DQH9_MAGP6</name>
<dbReference type="Proteomes" id="UP000011715">
    <property type="component" value="Unassembled WGS sequence"/>
</dbReference>
<evidence type="ECO:0000256" key="1">
    <source>
        <dbReference type="SAM" id="MobiDB-lite"/>
    </source>
</evidence>
<evidence type="ECO:0000313" key="2">
    <source>
        <dbReference type="EMBL" id="KLU83055.1"/>
    </source>
</evidence>
<reference evidence="4" key="1">
    <citation type="submission" date="2010-05" db="EMBL/GenBank/DDBJ databases">
        <title>The genome sequence of Magnaporthe poae strain ATCC 64411.</title>
        <authorList>
            <person name="Ma L.-J."/>
            <person name="Dead R."/>
            <person name="Young S."/>
            <person name="Zeng Q."/>
            <person name="Koehrsen M."/>
            <person name="Alvarado L."/>
            <person name="Berlin A."/>
            <person name="Chapman S.B."/>
            <person name="Chen Z."/>
            <person name="Freedman E."/>
            <person name="Gellesch M."/>
            <person name="Goldberg J."/>
            <person name="Griggs A."/>
            <person name="Gujja S."/>
            <person name="Heilman E.R."/>
            <person name="Heiman D."/>
            <person name="Hepburn T."/>
            <person name="Howarth C."/>
            <person name="Jen D."/>
            <person name="Larson L."/>
            <person name="Mehta T."/>
            <person name="Neiman D."/>
            <person name="Pearson M."/>
            <person name="Roberts A."/>
            <person name="Saif S."/>
            <person name="Shea T."/>
            <person name="Shenoy N."/>
            <person name="Sisk P."/>
            <person name="Stolte C."/>
            <person name="Sykes S."/>
            <person name="Walk T."/>
            <person name="White J."/>
            <person name="Yandava C."/>
            <person name="Haas B."/>
            <person name="Nusbaum C."/>
            <person name="Birren B."/>
        </authorList>
    </citation>
    <scope>NUCLEOTIDE SEQUENCE [LARGE SCALE GENOMIC DNA]</scope>
    <source>
        <strain evidence="4">ATCC 64411 / 73-15</strain>
    </source>
</reference>
<keyword evidence="4" id="KW-1185">Reference proteome</keyword>
<dbReference type="EMBL" id="ADBL01000538">
    <property type="status" value="NOT_ANNOTATED_CDS"/>
    <property type="molecule type" value="Genomic_DNA"/>
</dbReference>
<gene>
    <name evidence="2" type="ORF">MAPG_02122</name>
</gene>
<organism evidence="3 4">
    <name type="scientific">Magnaporthiopsis poae (strain ATCC 64411 / 73-15)</name>
    <name type="common">Kentucky bluegrass fungus</name>
    <name type="synonym">Magnaporthe poae</name>
    <dbReference type="NCBI Taxonomy" id="644358"/>
    <lineage>
        <taxon>Eukaryota</taxon>
        <taxon>Fungi</taxon>
        <taxon>Dikarya</taxon>
        <taxon>Ascomycota</taxon>
        <taxon>Pezizomycotina</taxon>
        <taxon>Sordariomycetes</taxon>
        <taxon>Sordariomycetidae</taxon>
        <taxon>Magnaporthales</taxon>
        <taxon>Magnaporthaceae</taxon>
        <taxon>Magnaporthiopsis</taxon>
    </lineage>
</organism>
<dbReference type="VEuPathDB" id="FungiDB:MAPG_02122"/>
<dbReference type="EnsemblFungi" id="MAPG_02122T0">
    <property type="protein sequence ID" value="MAPG_02122T0"/>
    <property type="gene ID" value="MAPG_02122"/>
</dbReference>
<reference evidence="2" key="3">
    <citation type="submission" date="2011-03" db="EMBL/GenBank/DDBJ databases">
        <title>Annotation of Magnaporthe poae ATCC 64411.</title>
        <authorList>
            <person name="Ma L.-J."/>
            <person name="Dead R."/>
            <person name="Young S.K."/>
            <person name="Zeng Q."/>
            <person name="Gargeya S."/>
            <person name="Fitzgerald M."/>
            <person name="Haas B."/>
            <person name="Abouelleil A."/>
            <person name="Alvarado L."/>
            <person name="Arachchi H.M."/>
            <person name="Berlin A."/>
            <person name="Brown A."/>
            <person name="Chapman S.B."/>
            <person name="Chen Z."/>
            <person name="Dunbar C."/>
            <person name="Freedman E."/>
            <person name="Gearin G."/>
            <person name="Gellesch M."/>
            <person name="Goldberg J."/>
            <person name="Griggs A."/>
            <person name="Gujja S."/>
            <person name="Heiman D."/>
            <person name="Howarth C."/>
            <person name="Larson L."/>
            <person name="Lui A."/>
            <person name="MacDonald P.J.P."/>
            <person name="Mehta T."/>
            <person name="Montmayeur A."/>
            <person name="Murphy C."/>
            <person name="Neiman D."/>
            <person name="Pearson M."/>
            <person name="Priest M."/>
            <person name="Roberts A."/>
            <person name="Saif S."/>
            <person name="Shea T."/>
            <person name="Shenoy N."/>
            <person name="Sisk P."/>
            <person name="Stolte C."/>
            <person name="Sykes S."/>
            <person name="Yandava C."/>
            <person name="Wortman J."/>
            <person name="Nusbaum C."/>
            <person name="Birren B."/>
        </authorList>
    </citation>
    <scope>NUCLEOTIDE SEQUENCE</scope>
    <source>
        <strain evidence="2">ATCC 64411</strain>
    </source>
</reference>
<dbReference type="EMBL" id="GL876967">
    <property type="protein sequence ID" value="KLU83055.1"/>
    <property type="molecule type" value="Genomic_DNA"/>
</dbReference>
<sequence length="134" mass="14434">MASQGFSASFCNKKEQLQAAMHNQWDSSCGKLAEPSMAGPRTRPRPVNPPTPPPHGPRPGPHPPVPPGNPTPPPSPRRSMWTGEGDVVRTIVLACLLDQLYPTLTTLEATAQRFVNGTQQSPYLPVVSLVSNMC</sequence>
<reference evidence="3" key="4">
    <citation type="journal article" date="2015" name="G3 (Bethesda)">
        <title>Genome sequences of three phytopathogenic species of the Magnaporthaceae family of fungi.</title>
        <authorList>
            <person name="Okagaki L.H."/>
            <person name="Nunes C.C."/>
            <person name="Sailsbery J."/>
            <person name="Clay B."/>
            <person name="Brown D."/>
            <person name="John T."/>
            <person name="Oh Y."/>
            <person name="Young N."/>
            <person name="Fitzgerald M."/>
            <person name="Haas B.J."/>
            <person name="Zeng Q."/>
            <person name="Young S."/>
            <person name="Adiconis X."/>
            <person name="Fan L."/>
            <person name="Levin J.Z."/>
            <person name="Mitchell T.K."/>
            <person name="Okubara P.A."/>
            <person name="Farman M.L."/>
            <person name="Kohn L.M."/>
            <person name="Birren B."/>
            <person name="Ma L.-J."/>
            <person name="Dean R.A."/>
        </authorList>
    </citation>
    <scope>NUCLEOTIDE SEQUENCE</scope>
    <source>
        <strain evidence="3">ATCC 64411 / 73-15</strain>
    </source>
</reference>
<feature type="compositionally biased region" description="Pro residues" evidence="1">
    <location>
        <begin position="46"/>
        <end position="76"/>
    </location>
</feature>
<accession>A0A0C4DQH9</accession>